<organism evidence="1 2">
    <name type="scientific">Phialophora macrospora</name>
    <dbReference type="NCBI Taxonomy" id="1851006"/>
    <lineage>
        <taxon>Eukaryota</taxon>
        <taxon>Fungi</taxon>
        <taxon>Dikarya</taxon>
        <taxon>Ascomycota</taxon>
        <taxon>Pezizomycotina</taxon>
        <taxon>Eurotiomycetes</taxon>
        <taxon>Chaetothyriomycetidae</taxon>
        <taxon>Chaetothyriales</taxon>
        <taxon>Herpotrichiellaceae</taxon>
        <taxon>Phialophora</taxon>
    </lineage>
</organism>
<gene>
    <name evidence="1" type="ORF">PV04_08622</name>
</gene>
<sequence>MSQSTTSVPKPQAIYTIEASGGTHDGQYVQGNSWKAWLNDWSSRDAEAEKDLTYDNGRWSVPGPNNGRWYMCRTQQGTAAPLDFNSVGD</sequence>
<dbReference type="AlphaFoldDB" id="A0A0D2DMS6"/>
<reference evidence="1 2" key="1">
    <citation type="submission" date="2015-01" db="EMBL/GenBank/DDBJ databases">
        <title>The Genome Sequence of Capronia semiimmersa CBS27337.</title>
        <authorList>
            <consortium name="The Broad Institute Genomics Platform"/>
            <person name="Cuomo C."/>
            <person name="de Hoog S."/>
            <person name="Gorbushina A."/>
            <person name="Stielow B."/>
            <person name="Teixiera M."/>
            <person name="Abouelleil A."/>
            <person name="Chapman S.B."/>
            <person name="Priest M."/>
            <person name="Young S.K."/>
            <person name="Wortman J."/>
            <person name="Nusbaum C."/>
            <person name="Birren B."/>
        </authorList>
    </citation>
    <scope>NUCLEOTIDE SEQUENCE [LARGE SCALE GENOMIC DNA]</scope>
    <source>
        <strain evidence="1 2">CBS 27337</strain>
    </source>
</reference>
<evidence type="ECO:0000313" key="2">
    <source>
        <dbReference type="Proteomes" id="UP000054266"/>
    </source>
</evidence>
<keyword evidence="2" id="KW-1185">Reference proteome</keyword>
<dbReference type="HOGENOM" id="CLU_2454508_0_0_1"/>
<dbReference type="EMBL" id="KN846961">
    <property type="protein sequence ID" value="KIW63637.1"/>
    <property type="molecule type" value="Genomic_DNA"/>
</dbReference>
<proteinExistence type="predicted"/>
<evidence type="ECO:0000313" key="1">
    <source>
        <dbReference type="EMBL" id="KIW63637.1"/>
    </source>
</evidence>
<dbReference type="Proteomes" id="UP000054266">
    <property type="component" value="Unassembled WGS sequence"/>
</dbReference>
<protein>
    <submittedName>
        <fullName evidence="1">Uncharacterized protein</fullName>
    </submittedName>
</protein>
<accession>A0A0D2DMS6</accession>
<name>A0A0D2DMS6_9EURO</name>